<reference evidence="2 3" key="1">
    <citation type="submission" date="2020-10" db="EMBL/GenBank/DDBJ databases">
        <title>Connecting structure to function with the recovery of over 1000 high-quality activated sludge metagenome-assembled genomes encoding full-length rRNA genes using long-read sequencing.</title>
        <authorList>
            <person name="Singleton C.M."/>
            <person name="Petriglieri F."/>
            <person name="Kristensen J.M."/>
            <person name="Kirkegaard R.H."/>
            <person name="Michaelsen T.Y."/>
            <person name="Andersen M.H."/>
            <person name="Karst S.M."/>
            <person name="Dueholm M.S."/>
            <person name="Nielsen P.H."/>
            <person name="Albertsen M."/>
        </authorList>
    </citation>
    <scope>NUCLEOTIDE SEQUENCE [LARGE SCALE GENOMIC DNA]</scope>
    <source>
        <strain evidence="2">Lyne_18-Q3-R50-59_MAXAC.006</strain>
    </source>
</reference>
<evidence type="ECO:0000256" key="1">
    <source>
        <dbReference type="SAM" id="Phobius"/>
    </source>
</evidence>
<dbReference type="Proteomes" id="UP000727993">
    <property type="component" value="Unassembled WGS sequence"/>
</dbReference>
<organism evidence="2 3">
    <name type="scientific">Candidatus Neomicrothrix subdominans</name>
    <dbReference type="NCBI Taxonomy" id="2954438"/>
    <lineage>
        <taxon>Bacteria</taxon>
        <taxon>Bacillati</taxon>
        <taxon>Actinomycetota</taxon>
        <taxon>Acidimicrobiia</taxon>
        <taxon>Acidimicrobiales</taxon>
        <taxon>Microthrixaceae</taxon>
        <taxon>Candidatus Neomicrothrix</taxon>
    </lineage>
</organism>
<evidence type="ECO:0000313" key="3">
    <source>
        <dbReference type="Proteomes" id="UP000727993"/>
    </source>
</evidence>
<feature type="transmembrane region" description="Helical" evidence="1">
    <location>
        <begin position="99"/>
        <end position="118"/>
    </location>
</feature>
<name>A0A936NE84_9ACTN</name>
<dbReference type="InterPro" id="IPR012861">
    <property type="entry name" value="DUF1634"/>
</dbReference>
<feature type="transmembrane region" description="Helical" evidence="1">
    <location>
        <begin position="25"/>
        <end position="44"/>
    </location>
</feature>
<keyword evidence="1" id="KW-0812">Transmembrane</keyword>
<keyword evidence="1" id="KW-1133">Transmembrane helix</keyword>
<sequence>MAADPLSMSAASQEVIHRDQRAVQLLLRVGLGLAVALMAIGLGLKVASGSHRSSGIELFALTSGSTADLVMALGVLVLAATPLFRVLALVVLWTRERDWRFVVVALLVVVTLSMAIVLGHG</sequence>
<dbReference type="Pfam" id="PF07843">
    <property type="entry name" value="DUF1634"/>
    <property type="match status" value="1"/>
</dbReference>
<evidence type="ECO:0000313" key="2">
    <source>
        <dbReference type="EMBL" id="MBK9298066.1"/>
    </source>
</evidence>
<accession>A0A936NE84</accession>
<dbReference type="EMBL" id="JADJZA010000008">
    <property type="protein sequence ID" value="MBK9298066.1"/>
    <property type="molecule type" value="Genomic_DNA"/>
</dbReference>
<keyword evidence="1" id="KW-0472">Membrane</keyword>
<dbReference type="AlphaFoldDB" id="A0A936NE84"/>
<comment type="caution">
    <text evidence="2">The sequence shown here is derived from an EMBL/GenBank/DDBJ whole genome shotgun (WGS) entry which is preliminary data.</text>
</comment>
<proteinExistence type="predicted"/>
<gene>
    <name evidence="2" type="ORF">IPN02_14785</name>
</gene>
<protein>
    <submittedName>
        <fullName evidence="2">DUF1634 domain-containing protein</fullName>
    </submittedName>
</protein>
<feature type="transmembrane region" description="Helical" evidence="1">
    <location>
        <begin position="69"/>
        <end position="92"/>
    </location>
</feature>